<dbReference type="Proteomes" id="UP000673691">
    <property type="component" value="Unassembled WGS sequence"/>
</dbReference>
<accession>A0A8H8A1S6</accession>
<gene>
    <name evidence="2" type="ORF">BJ554DRAFT_7359</name>
</gene>
<feature type="region of interest" description="Disordered" evidence="1">
    <location>
        <begin position="65"/>
        <end position="94"/>
    </location>
</feature>
<proteinExistence type="predicted"/>
<evidence type="ECO:0000313" key="2">
    <source>
        <dbReference type="EMBL" id="KAG5463452.1"/>
    </source>
</evidence>
<reference evidence="2 3" key="1">
    <citation type="journal article" name="Sci. Rep.">
        <title>Genome-scale phylogenetic analyses confirm Olpidium as the closest living zoosporic fungus to the non-flagellated, terrestrial fungi.</title>
        <authorList>
            <person name="Chang Y."/>
            <person name="Rochon D."/>
            <person name="Sekimoto S."/>
            <person name="Wang Y."/>
            <person name="Chovatia M."/>
            <person name="Sandor L."/>
            <person name="Salamov A."/>
            <person name="Grigoriev I.V."/>
            <person name="Stajich J.E."/>
            <person name="Spatafora J.W."/>
        </authorList>
    </citation>
    <scope>NUCLEOTIDE SEQUENCE [LARGE SCALE GENOMIC DNA]</scope>
    <source>
        <strain evidence="2">S191</strain>
    </source>
</reference>
<name>A0A8H8A1S6_9FUNG</name>
<keyword evidence="3" id="KW-1185">Reference proteome</keyword>
<dbReference type="AlphaFoldDB" id="A0A8H8A1S6"/>
<evidence type="ECO:0000313" key="3">
    <source>
        <dbReference type="Proteomes" id="UP000673691"/>
    </source>
</evidence>
<protein>
    <submittedName>
        <fullName evidence="2">Uncharacterized protein</fullName>
    </submittedName>
</protein>
<evidence type="ECO:0000256" key="1">
    <source>
        <dbReference type="SAM" id="MobiDB-lite"/>
    </source>
</evidence>
<organism evidence="2 3">
    <name type="scientific">Olpidium bornovanus</name>
    <dbReference type="NCBI Taxonomy" id="278681"/>
    <lineage>
        <taxon>Eukaryota</taxon>
        <taxon>Fungi</taxon>
        <taxon>Fungi incertae sedis</taxon>
        <taxon>Olpidiomycota</taxon>
        <taxon>Olpidiomycotina</taxon>
        <taxon>Olpidiomycetes</taxon>
        <taxon>Olpidiales</taxon>
        <taxon>Olpidiaceae</taxon>
        <taxon>Olpidium</taxon>
    </lineage>
</organism>
<sequence length="138" mass="14837">MFENATLLKQGAEAVSGAALPAPISLALPFLFIFPPRTPADPALISAATRSPLVSARVRCAVPRKAGRHKAPLREGVPPPRAGQEAHQQEGCPGARFTLLFPTAPSRQLEGTSESRELREHRRLCFCRGRPTASARPP</sequence>
<dbReference type="EMBL" id="JAEFCI010000566">
    <property type="protein sequence ID" value="KAG5463452.1"/>
    <property type="molecule type" value="Genomic_DNA"/>
</dbReference>
<comment type="caution">
    <text evidence="2">The sequence shown here is derived from an EMBL/GenBank/DDBJ whole genome shotgun (WGS) entry which is preliminary data.</text>
</comment>